<dbReference type="EMBL" id="KN838852">
    <property type="protein sequence ID" value="KIJ93292.1"/>
    <property type="molecule type" value="Genomic_DNA"/>
</dbReference>
<dbReference type="Gene3D" id="3.40.470.10">
    <property type="entry name" value="Uracil-DNA glycosylase-like domain"/>
    <property type="match status" value="1"/>
</dbReference>
<dbReference type="HOGENOM" id="CLU_1938507_0_0_1"/>
<accession>A0A0C9XAJ2</accession>
<evidence type="ECO:0000313" key="2">
    <source>
        <dbReference type="Proteomes" id="UP000054477"/>
    </source>
</evidence>
<dbReference type="InterPro" id="IPR036895">
    <property type="entry name" value="Uracil-DNA_glycosylase-like_sf"/>
</dbReference>
<proteinExistence type="predicted"/>
<dbReference type="OrthoDB" id="565731at2759"/>
<dbReference type="STRING" id="1095629.A0A0C9XAJ2"/>
<sequence>MNLVDHPTAEQSELSKAEQTARVPTPLVKIATHRPKVVCFVGLGIADIFKSKVMPTRMGRKMKAAIAIQLYKLQYQDEQGKGIPSILTIDGWEKVNQFKALKSVLETVQNNNFDTSSLYALRPNDLKRVI</sequence>
<reference evidence="1 2" key="1">
    <citation type="submission" date="2014-04" db="EMBL/GenBank/DDBJ databases">
        <authorList>
            <consortium name="DOE Joint Genome Institute"/>
            <person name="Kuo A."/>
            <person name="Kohler A."/>
            <person name="Nagy L.G."/>
            <person name="Floudas D."/>
            <person name="Copeland A."/>
            <person name="Barry K.W."/>
            <person name="Cichocki N."/>
            <person name="Veneault-Fourrey C."/>
            <person name="LaButti K."/>
            <person name="Lindquist E.A."/>
            <person name="Lipzen A."/>
            <person name="Lundell T."/>
            <person name="Morin E."/>
            <person name="Murat C."/>
            <person name="Sun H."/>
            <person name="Tunlid A."/>
            <person name="Henrissat B."/>
            <person name="Grigoriev I.V."/>
            <person name="Hibbett D.S."/>
            <person name="Martin F."/>
            <person name="Nordberg H.P."/>
            <person name="Cantor M.N."/>
            <person name="Hua S.X."/>
        </authorList>
    </citation>
    <scope>NUCLEOTIDE SEQUENCE [LARGE SCALE GENOMIC DNA]</scope>
    <source>
        <strain evidence="1 2">LaAM-08-1</strain>
    </source>
</reference>
<dbReference type="AlphaFoldDB" id="A0A0C9XAJ2"/>
<evidence type="ECO:0000313" key="1">
    <source>
        <dbReference type="EMBL" id="KIJ93292.1"/>
    </source>
</evidence>
<gene>
    <name evidence="1" type="ORF">K443DRAFT_112228</name>
</gene>
<name>A0A0C9XAJ2_9AGAR</name>
<reference evidence="2" key="2">
    <citation type="submission" date="2015-01" db="EMBL/GenBank/DDBJ databases">
        <title>Evolutionary Origins and Diversification of the Mycorrhizal Mutualists.</title>
        <authorList>
            <consortium name="DOE Joint Genome Institute"/>
            <consortium name="Mycorrhizal Genomics Consortium"/>
            <person name="Kohler A."/>
            <person name="Kuo A."/>
            <person name="Nagy L.G."/>
            <person name="Floudas D."/>
            <person name="Copeland A."/>
            <person name="Barry K.W."/>
            <person name="Cichocki N."/>
            <person name="Veneault-Fourrey C."/>
            <person name="LaButti K."/>
            <person name="Lindquist E.A."/>
            <person name="Lipzen A."/>
            <person name="Lundell T."/>
            <person name="Morin E."/>
            <person name="Murat C."/>
            <person name="Riley R."/>
            <person name="Ohm R."/>
            <person name="Sun H."/>
            <person name="Tunlid A."/>
            <person name="Henrissat B."/>
            <person name="Grigoriev I.V."/>
            <person name="Hibbett D.S."/>
            <person name="Martin F."/>
        </authorList>
    </citation>
    <scope>NUCLEOTIDE SEQUENCE [LARGE SCALE GENOMIC DNA]</scope>
    <source>
        <strain evidence="2">LaAM-08-1</strain>
    </source>
</reference>
<organism evidence="1 2">
    <name type="scientific">Laccaria amethystina LaAM-08-1</name>
    <dbReference type="NCBI Taxonomy" id="1095629"/>
    <lineage>
        <taxon>Eukaryota</taxon>
        <taxon>Fungi</taxon>
        <taxon>Dikarya</taxon>
        <taxon>Basidiomycota</taxon>
        <taxon>Agaricomycotina</taxon>
        <taxon>Agaricomycetes</taxon>
        <taxon>Agaricomycetidae</taxon>
        <taxon>Agaricales</taxon>
        <taxon>Agaricineae</taxon>
        <taxon>Hydnangiaceae</taxon>
        <taxon>Laccaria</taxon>
    </lineage>
</organism>
<protein>
    <submittedName>
        <fullName evidence="1">Uncharacterized protein</fullName>
    </submittedName>
</protein>
<dbReference type="SUPFAM" id="SSF52141">
    <property type="entry name" value="Uracil-DNA glycosylase-like"/>
    <property type="match status" value="1"/>
</dbReference>
<dbReference type="Proteomes" id="UP000054477">
    <property type="component" value="Unassembled WGS sequence"/>
</dbReference>
<keyword evidence="2" id="KW-1185">Reference proteome</keyword>